<feature type="transmembrane region" description="Helical" evidence="1">
    <location>
        <begin position="122"/>
        <end position="139"/>
    </location>
</feature>
<evidence type="ECO:0000256" key="1">
    <source>
        <dbReference type="SAM" id="Phobius"/>
    </source>
</evidence>
<keyword evidence="1" id="KW-1133">Transmembrane helix</keyword>
<feature type="transmembrane region" description="Helical" evidence="1">
    <location>
        <begin position="151"/>
        <end position="170"/>
    </location>
</feature>
<dbReference type="EMBL" id="JABRWJ010000001">
    <property type="protein sequence ID" value="NRF65689.1"/>
    <property type="molecule type" value="Genomic_DNA"/>
</dbReference>
<evidence type="ECO:0008006" key="4">
    <source>
        <dbReference type="Google" id="ProtNLM"/>
    </source>
</evidence>
<feature type="transmembrane region" description="Helical" evidence="1">
    <location>
        <begin position="59"/>
        <end position="77"/>
    </location>
</feature>
<dbReference type="RefSeq" id="WP_173119956.1">
    <property type="nucleotide sequence ID" value="NZ_JABRWJ010000001.1"/>
</dbReference>
<comment type="caution">
    <text evidence="2">The sequence shown here is derived from an EMBL/GenBank/DDBJ whole genome shotgun (WGS) entry which is preliminary data.</text>
</comment>
<name>A0ABX2E9J7_9BURK</name>
<reference evidence="2 3" key="1">
    <citation type="submission" date="2020-05" db="EMBL/GenBank/DDBJ databases">
        <title>Aquincola sp. isolate from soil.</title>
        <authorList>
            <person name="Han J."/>
            <person name="Kim D.-U."/>
        </authorList>
    </citation>
    <scope>NUCLEOTIDE SEQUENCE [LARGE SCALE GENOMIC DNA]</scope>
    <source>
        <strain evidence="2 3">S2</strain>
    </source>
</reference>
<dbReference type="Proteomes" id="UP000737171">
    <property type="component" value="Unassembled WGS sequence"/>
</dbReference>
<dbReference type="Pfam" id="PF19540">
    <property type="entry name" value="DUF6064"/>
    <property type="match status" value="1"/>
</dbReference>
<sequence>MSEWWTYRPSDFLMFAPRTYYRLIELYNAAVWPAQLVALAAGATLLVLAWRGRAASPRWVFGLLAFAWAWVGVVFHGRHFVTINWAASWFAGAFLLQALLWIGLAVRHAGLQWRSDAGSRRLVGLGLIAAAVLLFPLLAPATGRSWRQAELFGLAPDPTVLATLGVLLLLDGARWLRLICSVLPLGWCVFAVLLQWTMHAP</sequence>
<feature type="transmembrane region" description="Helical" evidence="1">
    <location>
        <begin position="89"/>
        <end position="110"/>
    </location>
</feature>
<evidence type="ECO:0000313" key="2">
    <source>
        <dbReference type="EMBL" id="NRF65689.1"/>
    </source>
</evidence>
<accession>A0ABX2E9J7</accession>
<gene>
    <name evidence="2" type="ORF">HLB44_01695</name>
</gene>
<dbReference type="InterPro" id="IPR045708">
    <property type="entry name" value="DUF6064"/>
</dbReference>
<keyword evidence="3" id="KW-1185">Reference proteome</keyword>
<proteinExistence type="predicted"/>
<organism evidence="2 3">
    <name type="scientific">Pseudaquabacterium terrae</name>
    <dbReference type="NCBI Taxonomy" id="2732868"/>
    <lineage>
        <taxon>Bacteria</taxon>
        <taxon>Pseudomonadati</taxon>
        <taxon>Pseudomonadota</taxon>
        <taxon>Betaproteobacteria</taxon>
        <taxon>Burkholderiales</taxon>
        <taxon>Sphaerotilaceae</taxon>
        <taxon>Pseudaquabacterium</taxon>
    </lineage>
</organism>
<feature type="transmembrane region" description="Helical" evidence="1">
    <location>
        <begin position="175"/>
        <end position="196"/>
    </location>
</feature>
<keyword evidence="1" id="KW-0812">Transmembrane</keyword>
<evidence type="ECO:0000313" key="3">
    <source>
        <dbReference type="Proteomes" id="UP000737171"/>
    </source>
</evidence>
<protein>
    <recommendedName>
        <fullName evidence="4">MFS transporter permease</fullName>
    </recommendedName>
</protein>
<feature type="transmembrane region" description="Helical" evidence="1">
    <location>
        <begin position="30"/>
        <end position="50"/>
    </location>
</feature>
<keyword evidence="1" id="KW-0472">Membrane</keyword>